<dbReference type="InterPro" id="IPR001841">
    <property type="entry name" value="Znf_RING"/>
</dbReference>
<dbReference type="InterPro" id="IPR017907">
    <property type="entry name" value="Znf_RING_CS"/>
</dbReference>
<dbReference type="Pfam" id="PF13639">
    <property type="entry name" value="zf-RING_2"/>
    <property type="match status" value="1"/>
</dbReference>
<dbReference type="Gene3D" id="3.30.40.10">
    <property type="entry name" value="Zinc/RING finger domain, C3HC4 (zinc finger)"/>
    <property type="match status" value="1"/>
</dbReference>
<feature type="domain" description="RING-type" evidence="6">
    <location>
        <begin position="29"/>
        <end position="67"/>
    </location>
</feature>
<dbReference type="GO" id="GO:0008270">
    <property type="term" value="F:zinc ion binding"/>
    <property type="evidence" value="ECO:0007669"/>
    <property type="project" value="UniProtKB-KW"/>
</dbReference>
<dbReference type="PANTHER" id="PTHR45969:SF69">
    <property type="entry name" value="FINGER DOMAIN PROTEIN, PUTATIVE (AFU_ORTHOLOGUE AFUA_3G12190)-RELATED"/>
    <property type="match status" value="1"/>
</dbReference>
<evidence type="ECO:0000256" key="5">
    <source>
        <dbReference type="SAM" id="MobiDB-lite"/>
    </source>
</evidence>
<proteinExistence type="predicted"/>
<sequence>MALPTHDELLAQLEHDPAAAGSTSVSGECPICYEKIESSFTTSCNHTFCRQCLKHWLRTSTTCPNCRAALCRRSSSLYLQLALQGYRHYELDEDFFSPGNLFPILDLSTTIDYEFIAAAAEHGEQDLRLRAAADAPQIEQERGARRLEAAFYNEEIQNDIAQTRARWAEEGRLGLVDIARGEEPRLFQARPPIAREQRRDPQSMVPRHQGGGRGGGRRGR</sequence>
<organism evidence="7 8">
    <name type="scientific">Pseudocercospora eumusae</name>
    <dbReference type="NCBI Taxonomy" id="321146"/>
    <lineage>
        <taxon>Eukaryota</taxon>
        <taxon>Fungi</taxon>
        <taxon>Dikarya</taxon>
        <taxon>Ascomycota</taxon>
        <taxon>Pezizomycotina</taxon>
        <taxon>Dothideomycetes</taxon>
        <taxon>Dothideomycetidae</taxon>
        <taxon>Mycosphaerellales</taxon>
        <taxon>Mycosphaerellaceae</taxon>
        <taxon>Pseudocercospora</taxon>
    </lineage>
</organism>
<name>A0A139GVF9_9PEZI</name>
<dbReference type="SMART" id="SM00184">
    <property type="entry name" value="RING"/>
    <property type="match status" value="1"/>
</dbReference>
<dbReference type="EMBL" id="LFZN01000316">
    <property type="protein sequence ID" value="KXS94170.1"/>
    <property type="molecule type" value="Genomic_DNA"/>
</dbReference>
<evidence type="ECO:0000313" key="8">
    <source>
        <dbReference type="Proteomes" id="UP000070133"/>
    </source>
</evidence>
<gene>
    <name evidence="7" type="ORF">AC578_1514</name>
</gene>
<evidence type="ECO:0000313" key="7">
    <source>
        <dbReference type="EMBL" id="KXS94170.1"/>
    </source>
</evidence>
<dbReference type="PROSITE" id="PS50089">
    <property type="entry name" value="ZF_RING_2"/>
    <property type="match status" value="1"/>
</dbReference>
<dbReference type="Proteomes" id="UP000070133">
    <property type="component" value="Unassembled WGS sequence"/>
</dbReference>
<evidence type="ECO:0000256" key="3">
    <source>
        <dbReference type="ARBA" id="ARBA00022833"/>
    </source>
</evidence>
<accession>A0A139GVF9</accession>
<dbReference type="STRING" id="321146.A0A139GVF9"/>
<keyword evidence="1" id="KW-0479">Metal-binding</keyword>
<dbReference type="GO" id="GO:0016567">
    <property type="term" value="P:protein ubiquitination"/>
    <property type="evidence" value="ECO:0007669"/>
    <property type="project" value="TreeGrafter"/>
</dbReference>
<comment type="caution">
    <text evidence="7">The sequence shown here is derived from an EMBL/GenBank/DDBJ whole genome shotgun (WGS) entry which is preliminary data.</text>
</comment>
<keyword evidence="8" id="KW-1185">Reference proteome</keyword>
<keyword evidence="3" id="KW-0862">Zinc</keyword>
<dbReference type="OrthoDB" id="2849579at2759"/>
<reference evidence="7 8" key="1">
    <citation type="submission" date="2015-07" db="EMBL/GenBank/DDBJ databases">
        <title>Comparative genomics of the Sigatoka disease complex on banana suggests a link between parallel evolutionary changes in Pseudocercospora fijiensis and Pseudocercospora eumusae and increased virulence on the banana host.</title>
        <authorList>
            <person name="Chang T.-C."/>
            <person name="Salvucci A."/>
            <person name="Crous P.W."/>
            <person name="Stergiopoulos I."/>
        </authorList>
    </citation>
    <scope>NUCLEOTIDE SEQUENCE [LARGE SCALE GENOMIC DNA]</scope>
    <source>
        <strain evidence="7 8">CBS 114824</strain>
    </source>
</reference>
<dbReference type="SUPFAM" id="SSF57850">
    <property type="entry name" value="RING/U-box"/>
    <property type="match status" value="1"/>
</dbReference>
<dbReference type="InterPro" id="IPR013083">
    <property type="entry name" value="Znf_RING/FYVE/PHD"/>
</dbReference>
<evidence type="ECO:0000256" key="4">
    <source>
        <dbReference type="PROSITE-ProRule" id="PRU00175"/>
    </source>
</evidence>
<dbReference type="AlphaFoldDB" id="A0A139GVF9"/>
<evidence type="ECO:0000259" key="6">
    <source>
        <dbReference type="PROSITE" id="PS50089"/>
    </source>
</evidence>
<dbReference type="PANTHER" id="PTHR45969">
    <property type="entry name" value="RING ZINC FINGER PROTEIN-RELATED"/>
    <property type="match status" value="1"/>
</dbReference>
<evidence type="ECO:0000256" key="1">
    <source>
        <dbReference type="ARBA" id="ARBA00022723"/>
    </source>
</evidence>
<protein>
    <recommendedName>
        <fullName evidence="6">RING-type domain-containing protein</fullName>
    </recommendedName>
</protein>
<keyword evidence="2 4" id="KW-0863">Zinc-finger</keyword>
<feature type="region of interest" description="Disordered" evidence="5">
    <location>
        <begin position="186"/>
        <end position="220"/>
    </location>
</feature>
<evidence type="ECO:0000256" key="2">
    <source>
        <dbReference type="ARBA" id="ARBA00022771"/>
    </source>
</evidence>
<dbReference type="GO" id="GO:0061630">
    <property type="term" value="F:ubiquitin protein ligase activity"/>
    <property type="evidence" value="ECO:0007669"/>
    <property type="project" value="TreeGrafter"/>
</dbReference>
<dbReference type="PROSITE" id="PS00518">
    <property type="entry name" value="ZF_RING_1"/>
    <property type="match status" value="1"/>
</dbReference>